<reference evidence="1 2" key="1">
    <citation type="submission" date="2017-05" db="EMBL/GenBank/DDBJ databases">
        <title>Functional genome analysis of Paenibacillus pasadenensis strain R16: insights on endophytic life style and antifungal activity.</title>
        <authorList>
            <person name="Passera A."/>
            <person name="Marcolungo L."/>
            <person name="Casati P."/>
            <person name="Brasca M."/>
            <person name="Quaglino F."/>
            <person name="Delledonne M."/>
        </authorList>
    </citation>
    <scope>NUCLEOTIDE SEQUENCE [LARGE SCALE GENOMIC DNA]</scope>
    <source>
        <strain evidence="1 2">R16</strain>
    </source>
</reference>
<keyword evidence="2" id="KW-1185">Reference proteome</keyword>
<evidence type="ECO:0000313" key="2">
    <source>
        <dbReference type="Proteomes" id="UP000234789"/>
    </source>
</evidence>
<dbReference type="AlphaFoldDB" id="A0A2N5MZL9"/>
<proteinExistence type="predicted"/>
<organism evidence="1 2">
    <name type="scientific">Paenibacillus pasadenensis</name>
    <dbReference type="NCBI Taxonomy" id="217090"/>
    <lineage>
        <taxon>Bacteria</taxon>
        <taxon>Bacillati</taxon>
        <taxon>Bacillota</taxon>
        <taxon>Bacilli</taxon>
        <taxon>Bacillales</taxon>
        <taxon>Paenibacillaceae</taxon>
        <taxon>Paenibacillus</taxon>
    </lineage>
</organism>
<gene>
    <name evidence="1" type="ORF">B8V81_5075</name>
</gene>
<protein>
    <recommendedName>
        <fullName evidence="3">Phosphoadenosine phosphosulphate reductase domain-containing protein</fullName>
    </recommendedName>
</protein>
<name>A0A2N5MZL9_9BACL</name>
<evidence type="ECO:0000313" key="1">
    <source>
        <dbReference type="EMBL" id="PLT43535.1"/>
    </source>
</evidence>
<accession>A0A2N5MZL9</accession>
<dbReference type="Proteomes" id="UP000234789">
    <property type="component" value="Unassembled WGS sequence"/>
</dbReference>
<evidence type="ECO:0008006" key="3">
    <source>
        <dbReference type="Google" id="ProtNLM"/>
    </source>
</evidence>
<sequence>MHELESQGRTTIYSVLSFGGGTQSGYLLEQHFRGEIEYDFIIFSDTGAEPEFIHEQVAWWQERQRSYGNQTPFLIARHGSMPAGLEEMLMRYIYTDYQRLQLPLYCSQLEQQTGEMKPAGMMPRQCTVDFKIVPVQQAARQAVLRELQLGPRQRLPKDIGFIIDIGFSYDEIRRIQSFQSPQYAYMYLAYPLVEQHVTTEASIQELEAGGCPVRRSRCYLCPFQCDGSRDIGMDWDEIIRAEPLSFLKACWFDEHLRIAQRSGHKLLRSLPYLHYTRQPLAQVYREAYRGLLVLHGKDLEAWRSGWEKRMQLRSLAG</sequence>
<comment type="caution">
    <text evidence="1">The sequence shown here is derived from an EMBL/GenBank/DDBJ whole genome shotgun (WGS) entry which is preliminary data.</text>
</comment>
<dbReference type="EMBL" id="NFEZ01000005">
    <property type="protein sequence ID" value="PLT43535.1"/>
    <property type="molecule type" value="Genomic_DNA"/>
</dbReference>